<dbReference type="Pfam" id="PF17964">
    <property type="entry name" value="Big_10"/>
    <property type="match status" value="1"/>
</dbReference>
<feature type="active site" description="Nucleophile" evidence="7">
    <location>
        <position position="399"/>
    </location>
</feature>
<dbReference type="InterPro" id="IPR041280">
    <property type="entry name" value="Big_10"/>
</dbReference>
<evidence type="ECO:0000256" key="1">
    <source>
        <dbReference type="ARBA" id="ARBA00004752"/>
    </source>
</evidence>
<feature type="compositionally biased region" description="Low complexity" evidence="8">
    <location>
        <begin position="82"/>
        <end position="95"/>
    </location>
</feature>
<dbReference type="GO" id="GO:0008360">
    <property type="term" value="P:regulation of cell shape"/>
    <property type="evidence" value="ECO:0007669"/>
    <property type="project" value="UniProtKB-UniRule"/>
</dbReference>
<organism evidence="10 11">
    <name type="scientific">Pseudonocardia sediminis</name>
    <dbReference type="NCBI Taxonomy" id="1397368"/>
    <lineage>
        <taxon>Bacteria</taxon>
        <taxon>Bacillati</taxon>
        <taxon>Actinomycetota</taxon>
        <taxon>Actinomycetes</taxon>
        <taxon>Pseudonocardiales</taxon>
        <taxon>Pseudonocardiaceae</taxon>
        <taxon>Pseudonocardia</taxon>
    </lineage>
</organism>
<dbReference type="GO" id="GO:0071555">
    <property type="term" value="P:cell wall organization"/>
    <property type="evidence" value="ECO:0007669"/>
    <property type="project" value="UniProtKB-UniRule"/>
</dbReference>
<dbReference type="InterPro" id="IPR050979">
    <property type="entry name" value="LD-transpeptidase"/>
</dbReference>
<dbReference type="PANTHER" id="PTHR30582:SF2">
    <property type="entry name" value="L,D-TRANSPEPTIDASE YCIB-RELATED"/>
    <property type="match status" value="1"/>
</dbReference>
<dbReference type="Pfam" id="PF03734">
    <property type="entry name" value="YkuD"/>
    <property type="match status" value="1"/>
</dbReference>
<dbReference type="Proteomes" id="UP000291591">
    <property type="component" value="Unassembled WGS sequence"/>
</dbReference>
<evidence type="ECO:0000256" key="4">
    <source>
        <dbReference type="ARBA" id="ARBA00022984"/>
    </source>
</evidence>
<dbReference type="EMBL" id="SHKL01000001">
    <property type="protein sequence ID" value="RZT86031.1"/>
    <property type="molecule type" value="Genomic_DNA"/>
</dbReference>
<feature type="domain" description="L,D-TPase catalytic" evidence="9">
    <location>
        <begin position="302"/>
        <end position="423"/>
    </location>
</feature>
<dbReference type="PROSITE" id="PS52029">
    <property type="entry name" value="LD_TPASE"/>
    <property type="match status" value="1"/>
</dbReference>
<evidence type="ECO:0000313" key="10">
    <source>
        <dbReference type="EMBL" id="RZT86031.1"/>
    </source>
</evidence>
<accession>A0A4Q7UYH3</accession>
<proteinExistence type="predicted"/>
<dbReference type="GO" id="GO:0005576">
    <property type="term" value="C:extracellular region"/>
    <property type="evidence" value="ECO:0007669"/>
    <property type="project" value="TreeGrafter"/>
</dbReference>
<evidence type="ECO:0000256" key="7">
    <source>
        <dbReference type="PROSITE-ProRule" id="PRU01373"/>
    </source>
</evidence>
<evidence type="ECO:0000259" key="9">
    <source>
        <dbReference type="PROSITE" id="PS52029"/>
    </source>
</evidence>
<evidence type="ECO:0000256" key="6">
    <source>
        <dbReference type="ARBA" id="ARBA00023316"/>
    </source>
</evidence>
<evidence type="ECO:0000313" key="11">
    <source>
        <dbReference type="Proteomes" id="UP000291591"/>
    </source>
</evidence>
<dbReference type="GO" id="GO:0071972">
    <property type="term" value="F:peptidoglycan L,D-transpeptidase activity"/>
    <property type="evidence" value="ECO:0007669"/>
    <property type="project" value="TreeGrafter"/>
</dbReference>
<dbReference type="InterPro" id="IPR005490">
    <property type="entry name" value="LD_TPept_cat_dom"/>
</dbReference>
<dbReference type="CDD" id="cd13432">
    <property type="entry name" value="LDT_IgD_like_2"/>
    <property type="match status" value="1"/>
</dbReference>
<feature type="region of interest" description="Disordered" evidence="8">
    <location>
        <begin position="1"/>
        <end position="31"/>
    </location>
</feature>
<dbReference type="Gene3D" id="2.60.40.3710">
    <property type="match status" value="1"/>
</dbReference>
<name>A0A4Q7UYH3_PSEST</name>
<feature type="compositionally biased region" description="Basic residues" evidence="8">
    <location>
        <begin position="12"/>
        <end position="31"/>
    </location>
</feature>
<feature type="region of interest" description="Disordered" evidence="8">
    <location>
        <begin position="75"/>
        <end position="120"/>
    </location>
</feature>
<dbReference type="AlphaFoldDB" id="A0A4Q7UYH3"/>
<dbReference type="UniPathway" id="UPA00219"/>
<dbReference type="PANTHER" id="PTHR30582">
    <property type="entry name" value="L,D-TRANSPEPTIDASE"/>
    <property type="match status" value="1"/>
</dbReference>
<keyword evidence="6 7" id="KW-0961">Cell wall biogenesis/degradation</keyword>
<dbReference type="InterPro" id="IPR038063">
    <property type="entry name" value="Transpep_catalytic_dom"/>
</dbReference>
<reference evidence="10 11" key="1">
    <citation type="submission" date="2019-02" db="EMBL/GenBank/DDBJ databases">
        <title>Sequencing the genomes of 1000 actinobacteria strains.</title>
        <authorList>
            <person name="Klenk H.-P."/>
        </authorList>
    </citation>
    <scope>NUCLEOTIDE SEQUENCE [LARGE SCALE GENOMIC DNA]</scope>
    <source>
        <strain evidence="10 11">DSM 45779</strain>
    </source>
</reference>
<sequence>MHHMSRSWERSRGRHRPGRRSGPRSLRHRSITLHRRTLAKLLAVGVVVAALAAGGATAFASDSVRDAIASNLSGVGKGLGAGSDSPSDGDSSSGDEQADVPPVLTASPLAGATGVKPRDAVRTTVTSGELRDVALTNTDGDAVKGELAPDGRTWSVSEPLGYDATYRWSGSWVRPDGTVTPLTGQFGTVDPARTARASMNIRDGATVGVGAPVIITFDRDLSAKAKADVERALSVRTSKQVEGAWAWLPDTADGSRVHYRPRTYWPANTTVTVDAPLYGLDLGDAGYPAKDLSSTFTVGRSQIVKADAQSHQLVVVRDGKTVSTYDASYGKESDPRRVTRSGTHVVMSKSQKVLMTNRDYGYVDLPQYWAVRISNNGEFIHANPASTSSQGNSNVTHGCVNLSTKNARAYFDTAIFGDPVEVTGTTEKLSAADGDIYDWAITWADWKSMSALARAS</sequence>
<comment type="pathway">
    <text evidence="1 7">Cell wall biogenesis; peptidoglycan biosynthesis.</text>
</comment>
<dbReference type="GO" id="GO:0018104">
    <property type="term" value="P:peptidoglycan-protein cross-linking"/>
    <property type="evidence" value="ECO:0007669"/>
    <property type="project" value="TreeGrafter"/>
</dbReference>
<dbReference type="GO" id="GO:0016746">
    <property type="term" value="F:acyltransferase activity"/>
    <property type="evidence" value="ECO:0007669"/>
    <property type="project" value="UniProtKB-KW"/>
</dbReference>
<keyword evidence="11" id="KW-1185">Reference proteome</keyword>
<dbReference type="Gene3D" id="2.40.440.10">
    <property type="entry name" value="L,D-transpeptidase catalytic domain-like"/>
    <property type="match status" value="1"/>
</dbReference>
<keyword evidence="5" id="KW-0012">Acyltransferase</keyword>
<feature type="active site" description="Proton donor/acceptor" evidence="7">
    <location>
        <position position="381"/>
    </location>
</feature>
<evidence type="ECO:0000256" key="5">
    <source>
        <dbReference type="ARBA" id="ARBA00023315"/>
    </source>
</evidence>
<dbReference type="Gene3D" id="2.60.40.3780">
    <property type="match status" value="1"/>
</dbReference>
<keyword evidence="4 7" id="KW-0573">Peptidoglycan synthesis</keyword>
<comment type="caution">
    <text evidence="10">The sequence shown here is derived from an EMBL/GenBank/DDBJ whole genome shotgun (WGS) entry which is preliminary data.</text>
</comment>
<keyword evidence="2" id="KW-0808">Transferase</keyword>
<evidence type="ECO:0000256" key="3">
    <source>
        <dbReference type="ARBA" id="ARBA00022960"/>
    </source>
</evidence>
<keyword evidence="10" id="KW-0449">Lipoprotein</keyword>
<feature type="compositionally biased region" description="Basic and acidic residues" evidence="8">
    <location>
        <begin position="1"/>
        <end position="11"/>
    </location>
</feature>
<evidence type="ECO:0000256" key="2">
    <source>
        <dbReference type="ARBA" id="ARBA00022679"/>
    </source>
</evidence>
<dbReference type="CDD" id="cd16913">
    <property type="entry name" value="YkuD_like"/>
    <property type="match status" value="1"/>
</dbReference>
<gene>
    <name evidence="10" type="ORF">EV383_2919</name>
</gene>
<dbReference type="SUPFAM" id="SSF141523">
    <property type="entry name" value="L,D-transpeptidase catalytic domain-like"/>
    <property type="match status" value="1"/>
</dbReference>
<protein>
    <submittedName>
        <fullName evidence="10">Lipoprotein-anchoring transpeptidase ErfK/SrfK</fullName>
    </submittedName>
</protein>
<evidence type="ECO:0000256" key="8">
    <source>
        <dbReference type="SAM" id="MobiDB-lite"/>
    </source>
</evidence>
<keyword evidence="3 7" id="KW-0133">Cell shape</keyword>